<dbReference type="InterPro" id="IPR015815">
    <property type="entry name" value="HIBADH-related"/>
</dbReference>
<dbReference type="Pfam" id="PF03446">
    <property type="entry name" value="NAD_binding_2"/>
    <property type="match status" value="1"/>
</dbReference>
<name>A0A291H1H0_9MICO</name>
<dbReference type="PANTHER" id="PTHR43060:SF15">
    <property type="entry name" value="3-HYDROXYISOBUTYRATE DEHYDROGENASE-LIKE 1, MITOCHONDRIAL-RELATED"/>
    <property type="match status" value="1"/>
</dbReference>
<dbReference type="GO" id="GO:0050661">
    <property type="term" value="F:NADP binding"/>
    <property type="evidence" value="ECO:0007669"/>
    <property type="project" value="InterPro"/>
</dbReference>
<dbReference type="InterPro" id="IPR036291">
    <property type="entry name" value="NAD(P)-bd_dom_sf"/>
</dbReference>
<dbReference type="Pfam" id="PF14833">
    <property type="entry name" value="NAD_binding_11"/>
    <property type="match status" value="1"/>
</dbReference>
<evidence type="ECO:0000313" key="7">
    <source>
        <dbReference type="EMBL" id="ATG56328.1"/>
    </source>
</evidence>
<dbReference type="InterPro" id="IPR013328">
    <property type="entry name" value="6PGD_dom2"/>
</dbReference>
<keyword evidence="8" id="KW-1185">Reference proteome</keyword>
<dbReference type="Proteomes" id="UP000217889">
    <property type="component" value="Chromosome"/>
</dbReference>
<proteinExistence type="inferred from homology"/>
<dbReference type="InterPro" id="IPR029154">
    <property type="entry name" value="HIBADH-like_NADP-bd"/>
</dbReference>
<dbReference type="EMBL" id="CP023564">
    <property type="protein sequence ID" value="ATG56328.1"/>
    <property type="molecule type" value="Genomic_DNA"/>
</dbReference>
<dbReference type="PANTHER" id="PTHR43060">
    <property type="entry name" value="3-HYDROXYISOBUTYRATE DEHYDROGENASE-LIKE 1, MITOCHONDRIAL-RELATED"/>
    <property type="match status" value="1"/>
</dbReference>
<evidence type="ECO:0000256" key="2">
    <source>
        <dbReference type="ARBA" id="ARBA00023002"/>
    </source>
</evidence>
<dbReference type="Gene3D" id="1.10.1040.10">
    <property type="entry name" value="N-(1-d-carboxylethyl)-l-norvaline Dehydrogenase, domain 2"/>
    <property type="match status" value="1"/>
</dbReference>
<evidence type="ECO:0000259" key="5">
    <source>
        <dbReference type="Pfam" id="PF03446"/>
    </source>
</evidence>
<dbReference type="InterPro" id="IPR006115">
    <property type="entry name" value="6PGDH_NADP-bd"/>
</dbReference>
<comment type="similarity">
    <text evidence="1">Belongs to the HIBADH-related family.</text>
</comment>
<protein>
    <submittedName>
        <fullName evidence="7">Nucleotide sugar dehydrogenase</fullName>
    </submittedName>
</protein>
<evidence type="ECO:0000256" key="3">
    <source>
        <dbReference type="ARBA" id="ARBA00023027"/>
    </source>
</evidence>
<evidence type="ECO:0000256" key="4">
    <source>
        <dbReference type="PIRSR" id="PIRSR000103-1"/>
    </source>
</evidence>
<dbReference type="GO" id="GO:0051287">
    <property type="term" value="F:NAD binding"/>
    <property type="evidence" value="ECO:0007669"/>
    <property type="project" value="InterPro"/>
</dbReference>
<dbReference type="OrthoDB" id="3185659at2"/>
<dbReference type="InterPro" id="IPR008927">
    <property type="entry name" value="6-PGluconate_DH-like_C_sf"/>
</dbReference>
<dbReference type="GO" id="GO:0016491">
    <property type="term" value="F:oxidoreductase activity"/>
    <property type="evidence" value="ECO:0007669"/>
    <property type="project" value="UniProtKB-KW"/>
</dbReference>
<dbReference type="PIRSF" id="PIRSF000103">
    <property type="entry name" value="HIBADH"/>
    <property type="match status" value="1"/>
</dbReference>
<feature type="domain" description="3-hydroxyisobutyrate dehydrogenase-like NAD-binding" evidence="6">
    <location>
        <begin position="171"/>
        <end position="292"/>
    </location>
</feature>
<dbReference type="RefSeq" id="WP_096800788.1">
    <property type="nucleotide sequence ID" value="NZ_CP023564.1"/>
</dbReference>
<keyword evidence="2" id="KW-0560">Oxidoreductase</keyword>
<sequence length="299" mass="30017">MTSPSAGTTRITVVGIGAIGLPMALRLLEAGFPVTGVDPFEASRTRAAARGLPAEATSASAAEADVVICMVATPEQLRQAALGEDGLLRRMRSGATLVVMSTVGVTPVQEVLAAAEGTGVTVLDVPVTGGVAGAEAGTLTLFAAGDPAGLERLGPVLAPLGTVRPCGEAVGRGQAMKAVNQLLASVHLVAAAEALAFASALGLDPEDAFGAVSAGAGGSWMLSDRGPRMLEGLDAEITSTIGIFVKDAGLVCDMAEELGFDAPLVAAARDRFLAASAQGLLPRDDSQVIRTYLDAGATR</sequence>
<gene>
    <name evidence="7" type="ORF">CFK41_17230</name>
</gene>
<reference evidence="7 8" key="1">
    <citation type="journal article" date="2014" name="Int. J. Syst. Evol. Microbiol.">
        <title>Brachybacterium ginsengisoli sp. nov., isolated from soil of a ginseng field.</title>
        <authorList>
            <person name="Hoang V.A."/>
            <person name="Kim Y.J."/>
            <person name="Nguyen N.L."/>
            <person name="Yang D.C."/>
        </authorList>
    </citation>
    <scope>NUCLEOTIDE SEQUENCE [LARGE SCALE GENOMIC DNA]</scope>
    <source>
        <strain evidence="7 8">DCY80</strain>
    </source>
</reference>
<organism evidence="7 8">
    <name type="scientific">Brachybacterium ginsengisoli</name>
    <dbReference type="NCBI Taxonomy" id="1331682"/>
    <lineage>
        <taxon>Bacteria</taxon>
        <taxon>Bacillati</taxon>
        <taxon>Actinomycetota</taxon>
        <taxon>Actinomycetes</taxon>
        <taxon>Micrococcales</taxon>
        <taxon>Dermabacteraceae</taxon>
        <taxon>Brachybacterium</taxon>
    </lineage>
</organism>
<evidence type="ECO:0000313" key="8">
    <source>
        <dbReference type="Proteomes" id="UP000217889"/>
    </source>
</evidence>
<dbReference type="Gene3D" id="3.40.50.720">
    <property type="entry name" value="NAD(P)-binding Rossmann-like Domain"/>
    <property type="match status" value="1"/>
</dbReference>
<dbReference type="KEGG" id="bgg:CFK41_17230"/>
<dbReference type="AlphaFoldDB" id="A0A291H1H0"/>
<evidence type="ECO:0000256" key="1">
    <source>
        <dbReference type="ARBA" id="ARBA00009080"/>
    </source>
</evidence>
<dbReference type="SUPFAM" id="SSF51735">
    <property type="entry name" value="NAD(P)-binding Rossmann-fold domains"/>
    <property type="match status" value="1"/>
</dbReference>
<feature type="domain" description="6-phosphogluconate dehydrogenase NADP-binding" evidence="5">
    <location>
        <begin position="10"/>
        <end position="162"/>
    </location>
</feature>
<keyword evidence="3" id="KW-0520">NAD</keyword>
<evidence type="ECO:0000259" key="6">
    <source>
        <dbReference type="Pfam" id="PF14833"/>
    </source>
</evidence>
<dbReference type="SUPFAM" id="SSF48179">
    <property type="entry name" value="6-phosphogluconate dehydrogenase C-terminal domain-like"/>
    <property type="match status" value="1"/>
</dbReference>
<accession>A0A291H1H0</accession>
<feature type="active site" evidence="4">
    <location>
        <position position="177"/>
    </location>
</feature>